<keyword evidence="2" id="KW-1133">Transmembrane helix</keyword>
<dbReference type="AlphaFoldDB" id="A0A7J6SHT4"/>
<protein>
    <submittedName>
        <fullName evidence="3">Uncharacterized protein</fullName>
    </submittedName>
</protein>
<name>A0A7J6SHT4_PEROL</name>
<dbReference type="Proteomes" id="UP000574390">
    <property type="component" value="Unassembled WGS sequence"/>
</dbReference>
<feature type="transmembrane region" description="Helical" evidence="2">
    <location>
        <begin position="168"/>
        <end position="185"/>
    </location>
</feature>
<evidence type="ECO:0000313" key="4">
    <source>
        <dbReference type="Proteomes" id="UP000574390"/>
    </source>
</evidence>
<feature type="region of interest" description="Disordered" evidence="1">
    <location>
        <begin position="56"/>
        <end position="80"/>
    </location>
</feature>
<comment type="caution">
    <text evidence="3">The sequence shown here is derived from an EMBL/GenBank/DDBJ whole genome shotgun (WGS) entry which is preliminary data.</text>
</comment>
<sequence length="228" mass="26290">YLTAVPKWPGSGMVKPAKSIGFICLELGLRLDESAWAAMLRSRPWWQVGPTRAMSLGSEDDEKSLSASEMSDEGDKSSVTSQEQILRAEYEFEANPSTMYVIPRLSEVQGDMALWALLRNFRFLLKRNKMRIRRLKSMAPLLSYFFSAHGPLAMLMIIWAYTCLLSPRALWPWIMLILLTVNGMMSARDWEFRQRDAYVVWESDVDAKENADVRLRRMLVMLTKINIK</sequence>
<accession>A0A7J6SHT4</accession>
<evidence type="ECO:0000256" key="2">
    <source>
        <dbReference type="SAM" id="Phobius"/>
    </source>
</evidence>
<keyword evidence="2" id="KW-0472">Membrane</keyword>
<feature type="non-terminal residue" evidence="3">
    <location>
        <position position="1"/>
    </location>
</feature>
<feature type="transmembrane region" description="Helical" evidence="2">
    <location>
        <begin position="141"/>
        <end position="162"/>
    </location>
</feature>
<feature type="non-terminal residue" evidence="3">
    <location>
        <position position="228"/>
    </location>
</feature>
<proteinExistence type="predicted"/>
<evidence type="ECO:0000313" key="3">
    <source>
        <dbReference type="EMBL" id="KAF4732092.1"/>
    </source>
</evidence>
<reference evidence="3 4" key="1">
    <citation type="submission" date="2020-04" db="EMBL/GenBank/DDBJ databases">
        <title>Perkinsus olseni comparative genomics.</title>
        <authorList>
            <person name="Bogema D.R."/>
        </authorList>
    </citation>
    <scope>NUCLEOTIDE SEQUENCE [LARGE SCALE GENOMIC DNA]</scope>
    <source>
        <strain evidence="3">ATCC PRA-205</strain>
    </source>
</reference>
<dbReference type="EMBL" id="JABANM010014811">
    <property type="protein sequence ID" value="KAF4732092.1"/>
    <property type="molecule type" value="Genomic_DNA"/>
</dbReference>
<evidence type="ECO:0000256" key="1">
    <source>
        <dbReference type="SAM" id="MobiDB-lite"/>
    </source>
</evidence>
<organism evidence="3 4">
    <name type="scientific">Perkinsus olseni</name>
    <name type="common">Perkinsus atlanticus</name>
    <dbReference type="NCBI Taxonomy" id="32597"/>
    <lineage>
        <taxon>Eukaryota</taxon>
        <taxon>Sar</taxon>
        <taxon>Alveolata</taxon>
        <taxon>Perkinsozoa</taxon>
        <taxon>Perkinsea</taxon>
        <taxon>Perkinsida</taxon>
        <taxon>Perkinsidae</taxon>
        <taxon>Perkinsus</taxon>
    </lineage>
</organism>
<keyword evidence="2" id="KW-0812">Transmembrane</keyword>
<gene>
    <name evidence="3" type="ORF">FOZ62_013767</name>
</gene>